<keyword evidence="4" id="KW-0597">Phosphoprotein</keyword>
<evidence type="ECO:0000256" key="4">
    <source>
        <dbReference type="ARBA" id="ARBA00022553"/>
    </source>
</evidence>
<feature type="transmembrane region" description="Helical" evidence="11">
    <location>
        <begin position="170"/>
        <end position="191"/>
    </location>
</feature>
<dbReference type="SUPFAM" id="SSF47384">
    <property type="entry name" value="Homodimeric domain of signal transducing histidine kinase"/>
    <property type="match status" value="1"/>
</dbReference>
<dbReference type="InterPro" id="IPR005467">
    <property type="entry name" value="His_kinase_dom"/>
</dbReference>
<evidence type="ECO:0000256" key="5">
    <source>
        <dbReference type="ARBA" id="ARBA00022679"/>
    </source>
</evidence>
<keyword evidence="11" id="KW-0812">Transmembrane</keyword>
<dbReference type="Gene3D" id="1.10.287.130">
    <property type="match status" value="1"/>
</dbReference>
<dbReference type="GO" id="GO:0005524">
    <property type="term" value="F:ATP binding"/>
    <property type="evidence" value="ECO:0007669"/>
    <property type="project" value="UniProtKB-KW"/>
</dbReference>
<dbReference type="Pfam" id="PF00512">
    <property type="entry name" value="HisKA"/>
    <property type="match status" value="1"/>
</dbReference>
<accession>A0A369M4M5</accession>
<evidence type="ECO:0000256" key="10">
    <source>
        <dbReference type="ARBA" id="ARBA00039401"/>
    </source>
</evidence>
<keyword evidence="7 13" id="KW-0418">Kinase</keyword>
<evidence type="ECO:0000313" key="13">
    <source>
        <dbReference type="EMBL" id="RDB65887.1"/>
    </source>
</evidence>
<dbReference type="GO" id="GO:0000155">
    <property type="term" value="F:phosphorelay sensor kinase activity"/>
    <property type="evidence" value="ECO:0007669"/>
    <property type="project" value="InterPro"/>
</dbReference>
<dbReference type="InterPro" id="IPR003661">
    <property type="entry name" value="HisK_dim/P_dom"/>
</dbReference>
<evidence type="ECO:0000256" key="11">
    <source>
        <dbReference type="SAM" id="Phobius"/>
    </source>
</evidence>
<evidence type="ECO:0000256" key="8">
    <source>
        <dbReference type="ARBA" id="ARBA00022840"/>
    </source>
</evidence>
<evidence type="ECO:0000256" key="3">
    <source>
        <dbReference type="ARBA" id="ARBA00012438"/>
    </source>
</evidence>
<comment type="caution">
    <text evidence="13">The sequence shown here is derived from an EMBL/GenBank/DDBJ whole genome shotgun (WGS) entry which is preliminary data.</text>
</comment>
<dbReference type="InterPro" id="IPR036890">
    <property type="entry name" value="HATPase_C_sf"/>
</dbReference>
<dbReference type="PROSITE" id="PS50109">
    <property type="entry name" value="HIS_KIN"/>
    <property type="match status" value="1"/>
</dbReference>
<dbReference type="Proteomes" id="UP000254000">
    <property type="component" value="Unassembled WGS sequence"/>
</dbReference>
<gene>
    <name evidence="13" type="ORF">C1877_05820</name>
</gene>
<keyword evidence="9" id="KW-0902">Two-component regulatory system</keyword>
<dbReference type="PANTHER" id="PTHR42878:SF7">
    <property type="entry name" value="SENSOR HISTIDINE KINASE GLRK"/>
    <property type="match status" value="1"/>
</dbReference>
<evidence type="ECO:0000256" key="7">
    <source>
        <dbReference type="ARBA" id="ARBA00022777"/>
    </source>
</evidence>
<reference evidence="13 14" key="1">
    <citation type="journal article" date="2018" name="Elife">
        <title>Discovery and characterization of a prevalent human gut bacterial enzyme sufficient for the inactivation of a family of plant toxins.</title>
        <authorList>
            <person name="Koppel N."/>
            <person name="Bisanz J.E."/>
            <person name="Pandelia M.E."/>
            <person name="Turnbaugh P.J."/>
            <person name="Balskus E.P."/>
        </authorList>
    </citation>
    <scope>NUCLEOTIDE SEQUENCE [LARGE SCALE GENOMIC DNA]</scope>
    <source>
        <strain evidence="13 14">3C</strain>
    </source>
</reference>
<keyword evidence="14" id="KW-1185">Reference proteome</keyword>
<feature type="transmembrane region" description="Helical" evidence="11">
    <location>
        <begin position="20"/>
        <end position="45"/>
    </location>
</feature>
<dbReference type="OrthoDB" id="9757990at2"/>
<dbReference type="CDD" id="cd00075">
    <property type="entry name" value="HATPase"/>
    <property type="match status" value="1"/>
</dbReference>
<evidence type="ECO:0000256" key="2">
    <source>
        <dbReference type="ARBA" id="ARBA00004236"/>
    </source>
</evidence>
<dbReference type="Gene3D" id="3.30.565.10">
    <property type="entry name" value="Histidine kinase-like ATPase, C-terminal domain"/>
    <property type="match status" value="1"/>
</dbReference>
<dbReference type="EC" id="2.7.13.3" evidence="3"/>
<comment type="catalytic activity">
    <reaction evidence="1">
        <text>ATP + protein L-histidine = ADP + protein N-phospho-L-histidine.</text>
        <dbReference type="EC" id="2.7.13.3"/>
    </reaction>
</comment>
<dbReference type="GO" id="GO:0007234">
    <property type="term" value="P:osmosensory signaling via phosphorelay pathway"/>
    <property type="evidence" value="ECO:0007669"/>
    <property type="project" value="TreeGrafter"/>
</dbReference>
<keyword evidence="11" id="KW-1133">Transmembrane helix</keyword>
<dbReference type="GeneID" id="78359221"/>
<dbReference type="InterPro" id="IPR050351">
    <property type="entry name" value="BphY/WalK/GraS-like"/>
</dbReference>
<dbReference type="InterPro" id="IPR036097">
    <property type="entry name" value="HisK_dim/P_sf"/>
</dbReference>
<evidence type="ECO:0000256" key="6">
    <source>
        <dbReference type="ARBA" id="ARBA00022741"/>
    </source>
</evidence>
<keyword evidence="5" id="KW-0808">Transferase</keyword>
<dbReference type="PANTHER" id="PTHR42878">
    <property type="entry name" value="TWO-COMPONENT HISTIDINE KINASE"/>
    <property type="match status" value="1"/>
</dbReference>
<dbReference type="GO" id="GO:0000156">
    <property type="term" value="F:phosphorelay response regulator activity"/>
    <property type="evidence" value="ECO:0007669"/>
    <property type="project" value="TreeGrafter"/>
</dbReference>
<dbReference type="InterPro" id="IPR003594">
    <property type="entry name" value="HATPase_dom"/>
</dbReference>
<dbReference type="AlphaFoldDB" id="A0A369M4M5"/>
<dbReference type="EMBL" id="PPTS01000003">
    <property type="protein sequence ID" value="RDB65887.1"/>
    <property type="molecule type" value="Genomic_DNA"/>
</dbReference>
<evidence type="ECO:0000313" key="14">
    <source>
        <dbReference type="Proteomes" id="UP000254000"/>
    </source>
</evidence>
<proteinExistence type="predicted"/>
<dbReference type="GO" id="GO:0030295">
    <property type="term" value="F:protein kinase activator activity"/>
    <property type="evidence" value="ECO:0007669"/>
    <property type="project" value="TreeGrafter"/>
</dbReference>
<dbReference type="CDD" id="cd00082">
    <property type="entry name" value="HisKA"/>
    <property type="match status" value="1"/>
</dbReference>
<dbReference type="Pfam" id="PF02518">
    <property type="entry name" value="HATPase_c"/>
    <property type="match status" value="1"/>
</dbReference>
<keyword evidence="6" id="KW-0547">Nucleotide-binding</keyword>
<organism evidence="13 14">
    <name type="scientific">Gordonibacter pamelaeae</name>
    <dbReference type="NCBI Taxonomy" id="471189"/>
    <lineage>
        <taxon>Bacteria</taxon>
        <taxon>Bacillati</taxon>
        <taxon>Actinomycetota</taxon>
        <taxon>Coriobacteriia</taxon>
        <taxon>Eggerthellales</taxon>
        <taxon>Eggerthellaceae</taxon>
        <taxon>Gordonibacter</taxon>
    </lineage>
</organism>
<dbReference type="InterPro" id="IPR004358">
    <property type="entry name" value="Sig_transdc_His_kin-like_C"/>
</dbReference>
<comment type="subcellular location">
    <subcellularLocation>
        <location evidence="2">Cell membrane</location>
    </subcellularLocation>
</comment>
<dbReference type="SMART" id="SM00388">
    <property type="entry name" value="HisKA"/>
    <property type="match status" value="1"/>
</dbReference>
<keyword evidence="11" id="KW-0472">Membrane</keyword>
<feature type="domain" description="Histidine kinase" evidence="12">
    <location>
        <begin position="251"/>
        <end position="485"/>
    </location>
</feature>
<sequence length="485" mass="51757">MAGTARRRRGKRMPSLARFFTKQLLLFTALAFLIVVVDFFLYTVIAFHESNENFDDGTPALVIRAVDGALALGEEGWTLGEAGAAELDAHRPLAVLVDGEGAVAWSHGAPDDVPASFTPNELAMAAHYANIADYPAFFWNRDDGLLAVGFPKGTYWHMGLTFPASTVRMVPFYLLLVFAVDLGILFTVYAVSRRRTQRAVGPIADALDALSEGRAAELRLKGDLREIGDQITEASGIIEQKDAARANWIRGVSHDIRTPLSMILGYADALAADGRVPEDARAQAALIRAQGLKIKDLVTDLNTASQLDYDMQPLKLERIGLPRLLRTVVAGHMNAGLDELHPIGLDVDEDAAEAVVLGDERLITRAVENAIANARLHNESGCNVAVRLAVREGAQAPEAGRGATGGFAAIRVADDGAGASPEELAALEARLARARTSRSAAGSYGEEHGLGLVLVDRIARAHGGSLVLKGEPGRGFAVEVLLPLA</sequence>
<name>A0A369M4M5_9ACTN</name>
<dbReference type="RefSeq" id="WP_114568802.1">
    <property type="nucleotide sequence ID" value="NZ_CABMMS010000003.1"/>
</dbReference>
<evidence type="ECO:0000256" key="1">
    <source>
        <dbReference type="ARBA" id="ARBA00000085"/>
    </source>
</evidence>
<evidence type="ECO:0000256" key="9">
    <source>
        <dbReference type="ARBA" id="ARBA00023012"/>
    </source>
</evidence>
<evidence type="ECO:0000259" key="12">
    <source>
        <dbReference type="PROSITE" id="PS50109"/>
    </source>
</evidence>
<dbReference type="PRINTS" id="PR00344">
    <property type="entry name" value="BCTRLSENSOR"/>
</dbReference>
<dbReference type="SMART" id="SM00387">
    <property type="entry name" value="HATPase_c"/>
    <property type="match status" value="1"/>
</dbReference>
<protein>
    <recommendedName>
        <fullName evidence="10">Sensor-like histidine kinase SenX3</fullName>
        <ecNumber evidence="3">2.7.13.3</ecNumber>
    </recommendedName>
</protein>
<dbReference type="GO" id="GO:0005886">
    <property type="term" value="C:plasma membrane"/>
    <property type="evidence" value="ECO:0007669"/>
    <property type="project" value="UniProtKB-SubCell"/>
</dbReference>
<keyword evidence="8" id="KW-0067">ATP-binding</keyword>
<dbReference type="SUPFAM" id="SSF55874">
    <property type="entry name" value="ATPase domain of HSP90 chaperone/DNA topoisomerase II/histidine kinase"/>
    <property type="match status" value="1"/>
</dbReference>